<evidence type="ECO:0000256" key="2">
    <source>
        <dbReference type="ARBA" id="ARBA00022692"/>
    </source>
</evidence>
<accession>A0A0Q1H6Q0</accession>
<evidence type="ECO:0000256" key="1">
    <source>
        <dbReference type="ARBA" id="ARBA00004141"/>
    </source>
</evidence>
<dbReference type="STRING" id="346185.AAY42_05050"/>
<proteinExistence type="predicted"/>
<dbReference type="AlphaFoldDB" id="A0A0Q1H6Q0"/>
<evidence type="ECO:0000313" key="7">
    <source>
        <dbReference type="EMBL" id="KQC29342.1"/>
    </source>
</evidence>
<dbReference type="Pfam" id="PF04932">
    <property type="entry name" value="Wzy_C"/>
    <property type="match status" value="1"/>
</dbReference>
<evidence type="ECO:0000313" key="8">
    <source>
        <dbReference type="Proteomes" id="UP000050827"/>
    </source>
</evidence>
<dbReference type="InterPro" id="IPR007016">
    <property type="entry name" value="O-antigen_ligase-rel_domated"/>
</dbReference>
<feature type="transmembrane region" description="Helical" evidence="5">
    <location>
        <begin position="185"/>
        <end position="205"/>
    </location>
</feature>
<comment type="caution">
    <text evidence="7">The sequence shown here is derived from an EMBL/GenBank/DDBJ whole genome shotgun (WGS) entry which is preliminary data.</text>
</comment>
<organism evidence="7 8">
    <name type="scientific">Flagellimonas eckloniae</name>
    <dbReference type="NCBI Taxonomy" id="346185"/>
    <lineage>
        <taxon>Bacteria</taxon>
        <taxon>Pseudomonadati</taxon>
        <taxon>Bacteroidota</taxon>
        <taxon>Flavobacteriia</taxon>
        <taxon>Flavobacteriales</taxon>
        <taxon>Flavobacteriaceae</taxon>
        <taxon>Flagellimonas</taxon>
    </lineage>
</organism>
<keyword evidence="3 5" id="KW-1133">Transmembrane helix</keyword>
<comment type="subcellular location">
    <subcellularLocation>
        <location evidence="1">Membrane</location>
        <topology evidence="1">Multi-pass membrane protein</topology>
    </subcellularLocation>
</comment>
<name>A0A0Q1H6Q0_9FLAO</name>
<evidence type="ECO:0000256" key="5">
    <source>
        <dbReference type="SAM" id="Phobius"/>
    </source>
</evidence>
<dbReference type="GO" id="GO:0016020">
    <property type="term" value="C:membrane"/>
    <property type="evidence" value="ECO:0007669"/>
    <property type="project" value="UniProtKB-SubCell"/>
</dbReference>
<feature type="transmembrane region" description="Helical" evidence="5">
    <location>
        <begin position="211"/>
        <end position="227"/>
    </location>
</feature>
<feature type="transmembrane region" description="Helical" evidence="5">
    <location>
        <begin position="82"/>
        <end position="102"/>
    </location>
</feature>
<evidence type="ECO:0000259" key="6">
    <source>
        <dbReference type="Pfam" id="PF04932"/>
    </source>
</evidence>
<keyword evidence="2 5" id="KW-0812">Transmembrane</keyword>
<feature type="transmembrane region" description="Helical" evidence="5">
    <location>
        <begin position="114"/>
        <end position="137"/>
    </location>
</feature>
<reference evidence="7 8" key="1">
    <citation type="submission" date="2015-04" db="EMBL/GenBank/DDBJ databases">
        <title>Complete genome of flavobacterium.</title>
        <authorList>
            <person name="Kwon Y.M."/>
            <person name="Kim S.-J."/>
        </authorList>
    </citation>
    <scope>NUCLEOTIDE SEQUENCE [LARGE SCALE GENOMIC DNA]</scope>
    <source>
        <strain evidence="7 8">DK169</strain>
    </source>
</reference>
<feature type="transmembrane region" description="Helical" evidence="5">
    <location>
        <begin position="234"/>
        <end position="254"/>
    </location>
</feature>
<feature type="transmembrane region" description="Helical" evidence="5">
    <location>
        <begin position="58"/>
        <end position="76"/>
    </location>
</feature>
<feature type="domain" description="O-antigen ligase-related" evidence="6">
    <location>
        <begin position="194"/>
        <end position="325"/>
    </location>
</feature>
<evidence type="ECO:0000256" key="3">
    <source>
        <dbReference type="ARBA" id="ARBA00022989"/>
    </source>
</evidence>
<dbReference type="PATRIC" id="fig|1547436.3.peg.1054"/>
<dbReference type="OrthoDB" id="1175925at2"/>
<gene>
    <name evidence="7" type="ORF">AAY42_05050</name>
</gene>
<feature type="transmembrane region" description="Helical" evidence="5">
    <location>
        <begin position="314"/>
        <end position="334"/>
    </location>
</feature>
<feature type="transmembrane region" description="Helical" evidence="5">
    <location>
        <begin position="12"/>
        <end position="28"/>
    </location>
</feature>
<dbReference type="EMBL" id="LCTZ01000002">
    <property type="protein sequence ID" value="KQC29342.1"/>
    <property type="molecule type" value="Genomic_DNA"/>
</dbReference>
<dbReference type="RefSeq" id="WP_055393002.1">
    <property type="nucleotide sequence ID" value="NZ_LCTZ01000002.1"/>
</dbReference>
<dbReference type="Proteomes" id="UP000050827">
    <property type="component" value="Unassembled WGS sequence"/>
</dbReference>
<feature type="transmembrane region" description="Helical" evidence="5">
    <location>
        <begin position="157"/>
        <end position="178"/>
    </location>
</feature>
<feature type="transmembrane region" description="Helical" evidence="5">
    <location>
        <begin position="346"/>
        <end position="366"/>
    </location>
</feature>
<sequence length="418" mass="47924">MHKLIAEILFYFRRLGIHIVGLFCFFLIDPFQKNFLAGYALTGFVYLKKDFLLKRLDFDFLLIQAFAIVYGLFSIIDPDIFTQTVIFYGVFPPVFFMLGRYFMSKTPNLESIFYIFFTVGLLYSLSALISVTVNLKGGGFANFDRSIPMIWNGSKPIKATLMAAFLTFNMCIPALLLVKLKKFNIQFKAIAAIIFVQSLLCVFRLGSRTQLAIFLISTVLTLIFIIPKQSLNQNFKLFFSLVFVAVLVFLYVPFDLDSEYMSTLGRRLQNSDNTGSAGGRTKLWSMSIENIFKSPLGWDKEEFGYSHNLWLDVARIHGVIPFILLVVYSIRSILNTKKAILLSNGHLSVTTIFFSLILASNLMFFVEPVTEGIFSFFLVYCFFQGFIKEYIMIVQRKKQHLGKKEALPDHRRAETQSI</sequence>
<evidence type="ECO:0000256" key="4">
    <source>
        <dbReference type="ARBA" id="ARBA00023136"/>
    </source>
</evidence>
<feature type="transmembrane region" description="Helical" evidence="5">
    <location>
        <begin position="372"/>
        <end position="394"/>
    </location>
</feature>
<keyword evidence="4 5" id="KW-0472">Membrane</keyword>
<protein>
    <recommendedName>
        <fullName evidence="6">O-antigen ligase-related domain-containing protein</fullName>
    </recommendedName>
</protein>
<keyword evidence="8" id="KW-1185">Reference proteome</keyword>